<accession>A0A562WLA2</accession>
<feature type="domain" description="Acyltransferase 3" evidence="2">
    <location>
        <begin position="11"/>
        <end position="92"/>
    </location>
</feature>
<reference evidence="3 4" key="1">
    <citation type="submission" date="2019-07" db="EMBL/GenBank/DDBJ databases">
        <title>R&amp;d 2014.</title>
        <authorList>
            <person name="Klenk H.-P."/>
        </authorList>
    </citation>
    <scope>NUCLEOTIDE SEQUENCE [LARGE SCALE GENOMIC DNA]</scope>
    <source>
        <strain evidence="3 4">DSM 43912</strain>
    </source>
</reference>
<dbReference type="InterPro" id="IPR002656">
    <property type="entry name" value="Acyl_transf_3_dom"/>
</dbReference>
<sequence>MLEVTAQQRDSGLDRLRGLAIILMVIDHVLVVVLANVASEPWMEAIRLTLTRLSMPLFMILSGLLLARRGYPSRKRILQILVAAALLNLLLNQVEVGLVTPEILAVWLTLLPFFPLIARYPVEAAGLGILQLRNLPIAWDGYQPGEAAAFIALGVVLNRISDSALLRHAIAIPRWCEAVGRRPLLWYVGHLTILVAAGAAITNL</sequence>
<keyword evidence="3" id="KW-0808">Transferase</keyword>
<feature type="transmembrane region" description="Helical" evidence="1">
    <location>
        <begin position="184"/>
        <end position="202"/>
    </location>
</feature>
<keyword evidence="4" id="KW-1185">Reference proteome</keyword>
<organism evidence="3 4">
    <name type="scientific">Micromonospora sagamiensis</name>
    <dbReference type="NCBI Taxonomy" id="47875"/>
    <lineage>
        <taxon>Bacteria</taxon>
        <taxon>Bacillati</taxon>
        <taxon>Actinomycetota</taxon>
        <taxon>Actinomycetes</taxon>
        <taxon>Micromonosporales</taxon>
        <taxon>Micromonosporaceae</taxon>
        <taxon>Micromonospora</taxon>
    </lineage>
</organism>
<dbReference type="GO" id="GO:0016747">
    <property type="term" value="F:acyltransferase activity, transferring groups other than amino-acyl groups"/>
    <property type="evidence" value="ECO:0007669"/>
    <property type="project" value="InterPro"/>
</dbReference>
<evidence type="ECO:0000313" key="3">
    <source>
        <dbReference type="EMBL" id="TWJ31073.1"/>
    </source>
</evidence>
<dbReference type="Pfam" id="PF01757">
    <property type="entry name" value="Acyl_transf_3"/>
    <property type="match status" value="1"/>
</dbReference>
<keyword evidence="1" id="KW-1133">Transmembrane helix</keyword>
<feature type="transmembrane region" description="Helical" evidence="1">
    <location>
        <begin position="45"/>
        <end position="66"/>
    </location>
</feature>
<proteinExistence type="predicted"/>
<comment type="caution">
    <text evidence="3">The sequence shown here is derived from an EMBL/GenBank/DDBJ whole genome shotgun (WGS) entry which is preliminary data.</text>
</comment>
<keyword evidence="1" id="KW-0472">Membrane</keyword>
<name>A0A562WLA2_9ACTN</name>
<protein>
    <submittedName>
        <fullName evidence="3">Acyltransferase-like protein</fullName>
    </submittedName>
</protein>
<evidence type="ECO:0000259" key="2">
    <source>
        <dbReference type="Pfam" id="PF01757"/>
    </source>
</evidence>
<evidence type="ECO:0000256" key="1">
    <source>
        <dbReference type="SAM" id="Phobius"/>
    </source>
</evidence>
<gene>
    <name evidence="3" type="ORF">JD81_04625</name>
</gene>
<feature type="transmembrane region" description="Helical" evidence="1">
    <location>
        <begin position="18"/>
        <end position="39"/>
    </location>
</feature>
<keyword evidence="1" id="KW-0812">Transmembrane</keyword>
<dbReference type="AlphaFoldDB" id="A0A562WLA2"/>
<dbReference type="Proteomes" id="UP000319728">
    <property type="component" value="Unassembled WGS sequence"/>
</dbReference>
<keyword evidence="3" id="KW-0012">Acyltransferase</keyword>
<evidence type="ECO:0000313" key="4">
    <source>
        <dbReference type="Proteomes" id="UP000319728"/>
    </source>
</evidence>
<dbReference type="EMBL" id="VLLP01000001">
    <property type="protein sequence ID" value="TWJ31073.1"/>
    <property type="molecule type" value="Genomic_DNA"/>
</dbReference>